<protein>
    <recommendedName>
        <fullName evidence="2">DUF4283 domain-containing protein</fullName>
    </recommendedName>
</protein>
<evidence type="ECO:0000256" key="1">
    <source>
        <dbReference type="SAM" id="MobiDB-lite"/>
    </source>
</evidence>
<dbReference type="SUPFAM" id="SSF56219">
    <property type="entry name" value="DNase I-like"/>
    <property type="match status" value="1"/>
</dbReference>
<accession>A0A8X7RK70</accession>
<evidence type="ECO:0000259" key="2">
    <source>
        <dbReference type="Pfam" id="PF14111"/>
    </source>
</evidence>
<dbReference type="OrthoDB" id="691688at2759"/>
<feature type="compositionally biased region" description="Polar residues" evidence="1">
    <location>
        <begin position="364"/>
        <end position="376"/>
    </location>
</feature>
<comment type="caution">
    <text evidence="3">The sequence shown here is derived from an EMBL/GenBank/DDBJ whole genome shotgun (WGS) entry which is preliminary data.</text>
</comment>
<name>A0A8X7RK70_BRACI</name>
<feature type="compositionally biased region" description="Low complexity" evidence="1">
    <location>
        <begin position="396"/>
        <end position="419"/>
    </location>
</feature>
<feature type="compositionally biased region" description="Polar residues" evidence="1">
    <location>
        <begin position="384"/>
        <end position="395"/>
    </location>
</feature>
<proteinExistence type="predicted"/>
<gene>
    <name evidence="3" type="ORF">Bca52824_049132</name>
</gene>
<feature type="region of interest" description="Disordered" evidence="1">
    <location>
        <begin position="1"/>
        <end position="36"/>
    </location>
</feature>
<dbReference type="Gene3D" id="3.60.10.10">
    <property type="entry name" value="Endonuclease/exonuclease/phosphatase"/>
    <property type="match status" value="1"/>
</dbReference>
<dbReference type="Pfam" id="PF14111">
    <property type="entry name" value="DUF4283"/>
    <property type="match status" value="1"/>
</dbReference>
<dbReference type="PANTHER" id="PTHR31286:SF90">
    <property type="entry name" value="DUF4283 DOMAIN-CONTAINING PROTEIN"/>
    <property type="match status" value="1"/>
</dbReference>
<dbReference type="Proteomes" id="UP000886595">
    <property type="component" value="Unassembled WGS sequence"/>
</dbReference>
<dbReference type="PANTHER" id="PTHR31286">
    <property type="entry name" value="GLYCINE-RICH CELL WALL STRUCTURAL PROTEIN 1.8-LIKE"/>
    <property type="match status" value="1"/>
</dbReference>
<feature type="compositionally biased region" description="Basic and acidic residues" evidence="1">
    <location>
        <begin position="8"/>
        <end position="19"/>
    </location>
</feature>
<keyword evidence="4" id="KW-1185">Reference proteome</keyword>
<dbReference type="AlphaFoldDB" id="A0A8X7RK70"/>
<reference evidence="3 4" key="1">
    <citation type="submission" date="2020-02" db="EMBL/GenBank/DDBJ databases">
        <authorList>
            <person name="Ma Q."/>
            <person name="Huang Y."/>
            <person name="Song X."/>
            <person name="Pei D."/>
        </authorList>
    </citation>
    <scope>NUCLEOTIDE SEQUENCE [LARGE SCALE GENOMIC DNA]</scope>
    <source>
        <strain evidence="3">Sxm20200214</strain>
        <tissue evidence="3">Leaf</tissue>
    </source>
</reference>
<evidence type="ECO:0000313" key="4">
    <source>
        <dbReference type="Proteomes" id="UP000886595"/>
    </source>
</evidence>
<sequence>MVSPSIESRSESSVHHTLENFRVLPPKSSSPILSNKASNFSSTPTLFVSPPATIEIPPKPSPSAPLPTNHVYPILNPSSSRSVPKSLNTDAPQKAAPPLVERLRKSEDKTLRRLAPVTISDTGRPRVLIPNSVFQKGAELHKDFIICYFNGRPPPFTHIQNVLNHLWGKGVRVEIHTNPLSRSMLVRIPSDYLRQKILEKRVWYVGDSMFQAVQWTSSASSQSSPPLETIQIWAHLTGIPLDLRHQQGLSLIAGLVGEPKETDDFTLNLVSLTLSHVKVAVDLTKPLPSVVEFTRESGEIVEVLVSYPWVPPTCTHCKELGHTMQNCLHLPPPNKQAPPQRTGKAHVDGGANIPAAGKNEPDTSKNTPARSKQSGGKSLRTEKASSANPQTLATQSATHTKPSTSTSPPLHPSLPITPLEKFIVLSTKPPSPKPMPSGLNLPSPTSPPKKRPRQTSPSSTQQFPSFTAQLKFFSSSPALPAPDPPVAKPFENLTSCSNSFSNHNLSRLMNKLCRGCYYTSNHSSNEYGRIIIIWKDTISVRIRHQSSQAVTCEVKIQGTAPFVYTAIYASNERSERTDLWVELLNTYQTHSLDSVPWMLGGDFNQIVHPTEHSHADVNFLSASMVKLKDCLHHMSLYDLRYQGSFFTWSNKQPDFPIAKKLDRLLINSQILNLFPNCQSFFLPGLFSDHFPCLLDLAYKTPTHGTRPFKFYNYLAKHPSFHQVVYEAWTQAGSTAWNLTVLCWKQKQIKSALKTLNRDNFSQIQIRMSEANRLLQHVQVQAMQTPTSQLFEMEKQAVERWNFLRMIEECYFKQRSRINWLKEGDLNTTYFYRVVQSRMSFNTIHSFILPSDNILTDPLDMSTHAIQHFTTILAVLQVLHEFERCSGLAVSVHKTSFFASGMSPAETDLFQFTTGMPMGMLPVCYLGVPLCTKKLTLLNCEGLLQKIKSKFSSWSSRSLSFAGRLLLIKTVIAGITTFWCSTFILPQACVKRINSLCGIFLWKGNIEGHHSARVSWDAVTKPKCEEGLGIKDLSLWNKVCCLKLIWLLFFQAGSVWVAEILYWNGL</sequence>
<feature type="region of interest" description="Disordered" evidence="1">
    <location>
        <begin position="329"/>
        <end position="462"/>
    </location>
</feature>
<dbReference type="EMBL" id="JAAMPC010000010">
    <property type="protein sequence ID" value="KAG2289528.1"/>
    <property type="molecule type" value="Genomic_DNA"/>
</dbReference>
<feature type="region of interest" description="Disordered" evidence="1">
    <location>
        <begin position="74"/>
        <end position="97"/>
    </location>
</feature>
<feature type="compositionally biased region" description="Polar residues" evidence="1">
    <location>
        <begin position="27"/>
        <end position="36"/>
    </location>
</feature>
<dbReference type="InterPro" id="IPR040256">
    <property type="entry name" value="At4g02000-like"/>
</dbReference>
<organism evidence="3 4">
    <name type="scientific">Brassica carinata</name>
    <name type="common">Ethiopian mustard</name>
    <name type="synonym">Abyssinian cabbage</name>
    <dbReference type="NCBI Taxonomy" id="52824"/>
    <lineage>
        <taxon>Eukaryota</taxon>
        <taxon>Viridiplantae</taxon>
        <taxon>Streptophyta</taxon>
        <taxon>Embryophyta</taxon>
        <taxon>Tracheophyta</taxon>
        <taxon>Spermatophyta</taxon>
        <taxon>Magnoliopsida</taxon>
        <taxon>eudicotyledons</taxon>
        <taxon>Gunneridae</taxon>
        <taxon>Pentapetalae</taxon>
        <taxon>rosids</taxon>
        <taxon>malvids</taxon>
        <taxon>Brassicales</taxon>
        <taxon>Brassicaceae</taxon>
        <taxon>Brassiceae</taxon>
        <taxon>Brassica</taxon>
    </lineage>
</organism>
<dbReference type="InterPro" id="IPR036691">
    <property type="entry name" value="Endo/exonu/phosph_ase_sf"/>
</dbReference>
<dbReference type="InterPro" id="IPR025558">
    <property type="entry name" value="DUF4283"/>
</dbReference>
<feature type="domain" description="DUF4283" evidence="2">
    <location>
        <begin position="138"/>
        <end position="218"/>
    </location>
</feature>
<feature type="compositionally biased region" description="Polar residues" evidence="1">
    <location>
        <begin position="76"/>
        <end position="91"/>
    </location>
</feature>
<evidence type="ECO:0000313" key="3">
    <source>
        <dbReference type="EMBL" id="KAG2289528.1"/>
    </source>
</evidence>